<dbReference type="SUPFAM" id="SSF51735">
    <property type="entry name" value="NAD(P)-binding Rossmann-fold domains"/>
    <property type="match status" value="1"/>
</dbReference>
<dbReference type="InterPro" id="IPR002347">
    <property type="entry name" value="SDR_fam"/>
</dbReference>
<dbReference type="PANTHER" id="PTHR43157">
    <property type="entry name" value="PHOSPHATIDYLINOSITOL-GLYCAN BIOSYNTHESIS CLASS F PROTEIN-RELATED"/>
    <property type="match status" value="1"/>
</dbReference>
<dbReference type="PANTHER" id="PTHR43157:SF31">
    <property type="entry name" value="PHOSPHATIDYLINOSITOL-GLYCAN BIOSYNTHESIS CLASS F PROTEIN"/>
    <property type="match status" value="1"/>
</dbReference>
<dbReference type="PRINTS" id="PR00081">
    <property type="entry name" value="GDHRDH"/>
</dbReference>
<dbReference type="Pfam" id="PF00106">
    <property type="entry name" value="adh_short"/>
    <property type="match status" value="1"/>
</dbReference>
<accession>A0ABP0CVP6</accession>
<evidence type="ECO:0000313" key="3">
    <source>
        <dbReference type="Proteomes" id="UP001642406"/>
    </source>
</evidence>
<protein>
    <submittedName>
        <fullName evidence="2">Uncharacterized protein</fullName>
    </submittedName>
</protein>
<dbReference type="Proteomes" id="UP001642406">
    <property type="component" value="Unassembled WGS sequence"/>
</dbReference>
<sequence>MPRFFGFVRDQYTALPLPPTPADIAQQTFVVTGANTGLGFQCAQHLLGMGAGRVILGVRSVQKGEAALAAMRQATGRHEAGAGTVWELDLQSLDSVEKFSQRLATLDRLDALVANAGVVMTERQIVQGIELSLLVNVVATMLLALRTLPKLQASARKFNTTPRLVIVSSNSALESNMKGAVPSAGGVDVFDKLSEEDGFGTFSQYPKTKLLQIYAVRQLALLLPVATTAGGVVINAVSPGLCYTDLDRNASRPAKVVLAIMRKLLARTAEAGSRTLLQAAFAGPDSHGAYCSECRVKNEDVPAWITNASGKTTQERVWNDILKRLDAMGHGVDVAALAAPAPSARVV</sequence>
<dbReference type="EMBL" id="CAWUHC010000154">
    <property type="protein sequence ID" value="CAK7236194.1"/>
    <property type="molecule type" value="Genomic_DNA"/>
</dbReference>
<gene>
    <name evidence="2" type="ORF">SBRCBS47491_009553</name>
</gene>
<keyword evidence="3" id="KW-1185">Reference proteome</keyword>
<organism evidence="2 3">
    <name type="scientific">Sporothrix bragantina</name>
    <dbReference type="NCBI Taxonomy" id="671064"/>
    <lineage>
        <taxon>Eukaryota</taxon>
        <taxon>Fungi</taxon>
        <taxon>Dikarya</taxon>
        <taxon>Ascomycota</taxon>
        <taxon>Pezizomycotina</taxon>
        <taxon>Sordariomycetes</taxon>
        <taxon>Sordariomycetidae</taxon>
        <taxon>Ophiostomatales</taxon>
        <taxon>Ophiostomataceae</taxon>
        <taxon>Sporothrix</taxon>
    </lineage>
</organism>
<evidence type="ECO:0000256" key="1">
    <source>
        <dbReference type="ARBA" id="ARBA00023002"/>
    </source>
</evidence>
<dbReference type="Gene3D" id="3.40.50.720">
    <property type="entry name" value="NAD(P)-binding Rossmann-like Domain"/>
    <property type="match status" value="1"/>
</dbReference>
<reference evidence="2 3" key="1">
    <citation type="submission" date="2024-01" db="EMBL/GenBank/DDBJ databases">
        <authorList>
            <person name="Allen C."/>
            <person name="Tagirdzhanova G."/>
        </authorList>
    </citation>
    <scope>NUCLEOTIDE SEQUENCE [LARGE SCALE GENOMIC DNA]</scope>
</reference>
<keyword evidence="1" id="KW-0560">Oxidoreductase</keyword>
<evidence type="ECO:0000313" key="2">
    <source>
        <dbReference type="EMBL" id="CAK7236194.1"/>
    </source>
</evidence>
<comment type="caution">
    <text evidence="2">The sequence shown here is derived from an EMBL/GenBank/DDBJ whole genome shotgun (WGS) entry which is preliminary data.</text>
</comment>
<name>A0ABP0CVP6_9PEZI</name>
<dbReference type="InterPro" id="IPR036291">
    <property type="entry name" value="NAD(P)-bd_dom_sf"/>
</dbReference>
<proteinExistence type="predicted"/>